<proteinExistence type="predicted"/>
<evidence type="ECO:0008006" key="2">
    <source>
        <dbReference type="Google" id="ProtNLM"/>
    </source>
</evidence>
<name>A0A0U2N659_9BACT</name>
<protein>
    <recommendedName>
        <fullName evidence="2">Smr domain-containing protein</fullName>
    </recommendedName>
</protein>
<reference evidence="1" key="1">
    <citation type="journal article" date="2016" name="ISME J.">
        <title>Functional metagenomic screen reveals new and diverse microbial rhodopsins.</title>
        <authorList>
            <person name="Pushkarev A."/>
            <person name="Beja O."/>
        </authorList>
    </citation>
    <scope>NUCLEOTIDE SEQUENCE</scope>
</reference>
<dbReference type="AlphaFoldDB" id="A0A0U2N659"/>
<dbReference type="EMBL" id="KT201088">
    <property type="protein sequence ID" value="ALS56151.1"/>
    <property type="molecule type" value="Genomic_DNA"/>
</dbReference>
<evidence type="ECO:0000313" key="1">
    <source>
        <dbReference type="EMBL" id="ALS56151.1"/>
    </source>
</evidence>
<accession>A0A0U2N659</accession>
<organism evidence="1">
    <name type="scientific">uncultured bacterium EIL11C05</name>
    <dbReference type="NCBI Taxonomy" id="1768199"/>
    <lineage>
        <taxon>Bacteria</taxon>
        <taxon>environmental samples</taxon>
    </lineage>
</organism>
<sequence>MANPVPTIDCTNPDCGIPVDPSELTCPKCDTDLHNALSEQFYEIDVAHNNQTREEAKVEIEEGLNTALLYRFRGLKVIHGYGSGSSKRGAIAREATRFMEILAARKGYGFRQDGFNRGAHLIDFGQ</sequence>